<evidence type="ECO:0000313" key="2">
    <source>
        <dbReference type="EMBL" id="QSS66738.1"/>
    </source>
</evidence>
<dbReference type="EMBL" id="CP069116">
    <property type="protein sequence ID" value="QSS66738.1"/>
    <property type="molecule type" value="Genomic_DNA"/>
</dbReference>
<gene>
    <name evidence="2" type="ORF">I7I51_02947</name>
</gene>
<feature type="region of interest" description="Disordered" evidence="1">
    <location>
        <begin position="46"/>
        <end position="70"/>
    </location>
</feature>
<name>A0A8A1MJH2_AJECA</name>
<organism evidence="2 3">
    <name type="scientific">Ajellomyces capsulatus</name>
    <name type="common">Darling's disease fungus</name>
    <name type="synonym">Histoplasma capsulatum</name>
    <dbReference type="NCBI Taxonomy" id="5037"/>
    <lineage>
        <taxon>Eukaryota</taxon>
        <taxon>Fungi</taxon>
        <taxon>Dikarya</taxon>
        <taxon>Ascomycota</taxon>
        <taxon>Pezizomycotina</taxon>
        <taxon>Eurotiomycetes</taxon>
        <taxon>Eurotiomycetidae</taxon>
        <taxon>Onygenales</taxon>
        <taxon>Ajellomycetaceae</taxon>
        <taxon>Histoplasma</taxon>
    </lineage>
</organism>
<evidence type="ECO:0000256" key="1">
    <source>
        <dbReference type="SAM" id="MobiDB-lite"/>
    </source>
</evidence>
<evidence type="ECO:0000313" key="3">
    <source>
        <dbReference type="Proteomes" id="UP000663671"/>
    </source>
</evidence>
<proteinExistence type="predicted"/>
<accession>A0A8A1MJH2</accession>
<dbReference type="Proteomes" id="UP000663671">
    <property type="component" value="Chromosome 6"/>
</dbReference>
<feature type="compositionally biased region" description="Basic and acidic residues" evidence="1">
    <location>
        <begin position="46"/>
        <end position="55"/>
    </location>
</feature>
<dbReference type="VEuPathDB" id="FungiDB:I7I51_02947"/>
<sequence length="93" mass="9996">MDGTYSVITTSHHHHHTAYNFEEGSGNNFRQGLDAVIGLRKRREAGGDEINKERTTAGWANKGGGEGVGQTKEWGCPVGCPTQLSASKPSKLN</sequence>
<dbReference type="AlphaFoldDB" id="A0A8A1MJH2"/>
<protein>
    <submittedName>
        <fullName evidence="2">Uncharacterized protein</fullName>
    </submittedName>
</protein>
<reference evidence="2" key="1">
    <citation type="submission" date="2021-01" db="EMBL/GenBank/DDBJ databases">
        <title>Chromosome-level genome assembly of a human fungal pathogen reveals clustering of transcriptionally co-regulated genes.</title>
        <authorList>
            <person name="Voorhies M."/>
            <person name="Cohen S."/>
            <person name="Shea T.P."/>
            <person name="Petrus S."/>
            <person name="Munoz J.F."/>
            <person name="Poplawski S."/>
            <person name="Goldman W.E."/>
            <person name="Michael T."/>
            <person name="Cuomo C.A."/>
            <person name="Sil A."/>
            <person name="Beyhan S."/>
        </authorList>
    </citation>
    <scope>NUCLEOTIDE SEQUENCE</scope>
    <source>
        <strain evidence="2">WU24</strain>
    </source>
</reference>